<evidence type="ECO:0000313" key="3">
    <source>
        <dbReference type="EMBL" id="MBX07478.1"/>
    </source>
</evidence>
<dbReference type="InterPro" id="IPR024166">
    <property type="entry name" value="rRNA_assembly_KRR1"/>
</dbReference>
<organism evidence="3">
    <name type="scientific">Rhizophora mucronata</name>
    <name type="common">Asiatic mangrove</name>
    <dbReference type="NCBI Taxonomy" id="61149"/>
    <lineage>
        <taxon>Eukaryota</taxon>
        <taxon>Viridiplantae</taxon>
        <taxon>Streptophyta</taxon>
        <taxon>Embryophyta</taxon>
        <taxon>Tracheophyta</taxon>
        <taxon>Spermatophyta</taxon>
        <taxon>Magnoliopsida</taxon>
        <taxon>eudicotyledons</taxon>
        <taxon>Gunneridae</taxon>
        <taxon>Pentapetalae</taxon>
        <taxon>rosids</taxon>
        <taxon>fabids</taxon>
        <taxon>Malpighiales</taxon>
        <taxon>Rhizophoraceae</taxon>
        <taxon>Rhizophora</taxon>
    </lineage>
</organism>
<keyword evidence="2" id="KW-0812">Transmembrane</keyword>
<dbReference type="PANTHER" id="PTHR12581:SF0">
    <property type="entry name" value="KRR1 SMALL SUBUNIT PROCESSOME COMPONENT HOMOLOG"/>
    <property type="match status" value="1"/>
</dbReference>
<sequence>MKTGIGSFQSSRSMILLFILKHLPLASGLLNRMLLFSELLMFFCRKNVKQKKVKSKEKKPYTPFPPPQLPSKVDIQLETGEYFLSEQKKQANKWREKQEKQAEKVAENKRKRDAAFIPPEEPIRQNAGKLKNNENLAVITTSLKQKAKEFGKQKPVENVNVEDYVAASEELRQKKKSKRT</sequence>
<dbReference type="AlphaFoldDB" id="A0A2P2KP20"/>
<feature type="transmembrane region" description="Helical" evidence="2">
    <location>
        <begin position="23"/>
        <end position="44"/>
    </location>
</feature>
<name>A0A2P2KP20_RHIMU</name>
<accession>A0A2P2KP20</accession>
<dbReference type="EMBL" id="GGEC01026994">
    <property type="protein sequence ID" value="MBX07478.1"/>
    <property type="molecule type" value="Transcribed_RNA"/>
</dbReference>
<protein>
    <submittedName>
        <fullName evidence="3">KRR1 small subunit processome component KRR-R motif-containing protein 1</fullName>
    </submittedName>
</protein>
<dbReference type="PANTHER" id="PTHR12581">
    <property type="entry name" value="HIV-1 REV BINDING PROTEIN 2, 3"/>
    <property type="match status" value="1"/>
</dbReference>
<evidence type="ECO:0000256" key="2">
    <source>
        <dbReference type="SAM" id="Phobius"/>
    </source>
</evidence>
<feature type="region of interest" description="Disordered" evidence="1">
    <location>
        <begin position="93"/>
        <end position="113"/>
    </location>
</feature>
<reference evidence="3" key="1">
    <citation type="submission" date="2018-02" db="EMBL/GenBank/DDBJ databases">
        <title>Rhizophora mucronata_Transcriptome.</title>
        <authorList>
            <person name="Meera S.P."/>
            <person name="Sreeshan A."/>
            <person name="Augustine A."/>
        </authorList>
    </citation>
    <scope>NUCLEOTIDE SEQUENCE</scope>
    <source>
        <tissue evidence="3">Leaf</tissue>
    </source>
</reference>
<evidence type="ECO:0000256" key="1">
    <source>
        <dbReference type="SAM" id="MobiDB-lite"/>
    </source>
</evidence>
<keyword evidence="2" id="KW-0472">Membrane</keyword>
<dbReference type="GO" id="GO:0032040">
    <property type="term" value="C:small-subunit processome"/>
    <property type="evidence" value="ECO:0007669"/>
    <property type="project" value="TreeGrafter"/>
</dbReference>
<keyword evidence="2" id="KW-1133">Transmembrane helix</keyword>
<proteinExistence type="predicted"/>